<proteinExistence type="predicted"/>
<reference evidence="3 4" key="1">
    <citation type="journal article" date="2019" name="Int. J. Syst. Evol. Microbiol.">
        <title>The Global Catalogue of Microorganisms (GCM) 10K type strain sequencing project: providing services to taxonomists for standard genome sequencing and annotation.</title>
        <authorList>
            <consortium name="The Broad Institute Genomics Platform"/>
            <consortium name="The Broad Institute Genome Sequencing Center for Infectious Disease"/>
            <person name="Wu L."/>
            <person name="Ma J."/>
        </authorList>
    </citation>
    <scope>NUCLEOTIDE SEQUENCE [LARGE SCALE GENOMIC DNA]</scope>
    <source>
        <strain evidence="3 4">JCM 1417</strain>
    </source>
</reference>
<dbReference type="InterPro" id="IPR000683">
    <property type="entry name" value="Gfo/Idh/MocA-like_OxRdtase_N"/>
</dbReference>
<dbReference type="PANTHER" id="PTHR43377:SF1">
    <property type="entry name" value="BILIVERDIN REDUCTASE A"/>
    <property type="match status" value="1"/>
</dbReference>
<gene>
    <name evidence="3" type="ORF">GCM10008908_18570</name>
</gene>
<dbReference type="PANTHER" id="PTHR43377">
    <property type="entry name" value="BILIVERDIN REDUCTASE A"/>
    <property type="match status" value="1"/>
</dbReference>
<dbReference type="Pfam" id="PF01408">
    <property type="entry name" value="GFO_IDH_MocA"/>
    <property type="match status" value="1"/>
</dbReference>
<dbReference type="Gene3D" id="3.40.50.720">
    <property type="entry name" value="NAD(P)-binding Rossmann-like Domain"/>
    <property type="match status" value="1"/>
</dbReference>
<comment type="caution">
    <text evidence="3">The sequence shown here is derived from an EMBL/GenBank/DDBJ whole genome shotgun (WGS) entry which is preliminary data.</text>
</comment>
<dbReference type="EMBL" id="BAAACI010000006">
    <property type="protein sequence ID" value="GAA0772399.1"/>
    <property type="molecule type" value="Genomic_DNA"/>
</dbReference>
<dbReference type="InterPro" id="IPR055170">
    <property type="entry name" value="GFO_IDH_MocA-like_dom"/>
</dbReference>
<feature type="domain" description="GFO/IDH/MocA-like oxidoreductase" evidence="2">
    <location>
        <begin position="151"/>
        <end position="231"/>
    </location>
</feature>
<accession>A0ABN1KP41</accession>
<organism evidence="3 4">
    <name type="scientific">Clostridium subterminale</name>
    <dbReference type="NCBI Taxonomy" id="1550"/>
    <lineage>
        <taxon>Bacteria</taxon>
        <taxon>Bacillati</taxon>
        <taxon>Bacillota</taxon>
        <taxon>Clostridia</taxon>
        <taxon>Eubacteriales</taxon>
        <taxon>Clostridiaceae</taxon>
        <taxon>Clostridium</taxon>
    </lineage>
</organism>
<dbReference type="SUPFAM" id="SSF51735">
    <property type="entry name" value="NAD(P)-binding Rossmann-fold domains"/>
    <property type="match status" value="1"/>
</dbReference>
<dbReference type="InterPro" id="IPR051450">
    <property type="entry name" value="Gfo/Idh/MocA_Oxidoreductases"/>
</dbReference>
<dbReference type="Pfam" id="PF22725">
    <property type="entry name" value="GFO_IDH_MocA_C3"/>
    <property type="match status" value="1"/>
</dbReference>
<sequence>MKNTNICVVGLGNIGLLHLEILCGLGRDGIKVYGVESDVKKSLMIKEKYNVEIFNDIHKAINELEFDLVDICLPTFKHFDAAQLIIKNTRANILIEKPITRTLDEAEKLADLMNLPENKDRFVMCAMVERFFSPFQEIKKWLDTQQSPFKMEFTRRTKRQAVNSWLLDKKLGGGVMFDLGIHDIDLMQWFTGEDIEEIVRVNKSELDAFDVEIKTSKGSFVQFKFGWDVPEDSSIGIINKVSISSDNEISYNSDLNQLLINGSLVNEFEEGRCPSAYRAEIEHAINCTINNEKPRIDLSESLKVMETIERIKLKLEDCKE</sequence>
<dbReference type="RefSeq" id="WP_343825774.1">
    <property type="nucleotide sequence ID" value="NZ_BAAACI010000006.1"/>
</dbReference>
<dbReference type="InterPro" id="IPR036291">
    <property type="entry name" value="NAD(P)-bd_dom_sf"/>
</dbReference>
<keyword evidence="4" id="KW-1185">Reference proteome</keyword>
<dbReference type="Proteomes" id="UP001501047">
    <property type="component" value="Unassembled WGS sequence"/>
</dbReference>
<feature type="domain" description="Gfo/Idh/MocA-like oxidoreductase N-terminal" evidence="1">
    <location>
        <begin position="5"/>
        <end position="113"/>
    </location>
</feature>
<evidence type="ECO:0000313" key="4">
    <source>
        <dbReference type="Proteomes" id="UP001501047"/>
    </source>
</evidence>
<dbReference type="SUPFAM" id="SSF55347">
    <property type="entry name" value="Glyceraldehyde-3-phosphate dehydrogenase-like, C-terminal domain"/>
    <property type="match status" value="1"/>
</dbReference>
<dbReference type="Gene3D" id="3.30.360.10">
    <property type="entry name" value="Dihydrodipicolinate Reductase, domain 2"/>
    <property type="match status" value="1"/>
</dbReference>
<evidence type="ECO:0000259" key="2">
    <source>
        <dbReference type="Pfam" id="PF22725"/>
    </source>
</evidence>
<evidence type="ECO:0000259" key="1">
    <source>
        <dbReference type="Pfam" id="PF01408"/>
    </source>
</evidence>
<protein>
    <submittedName>
        <fullName evidence="3">Gfo/Idh/MocA family oxidoreductase</fullName>
    </submittedName>
</protein>
<evidence type="ECO:0000313" key="3">
    <source>
        <dbReference type="EMBL" id="GAA0772399.1"/>
    </source>
</evidence>
<name>A0ABN1KP41_CLOSU</name>